<dbReference type="AlphaFoldDB" id="A0AAD8P0V8"/>
<proteinExistence type="predicted"/>
<feature type="region of interest" description="Disordered" evidence="1">
    <location>
        <begin position="24"/>
        <end position="100"/>
    </location>
</feature>
<dbReference type="Proteomes" id="UP001229421">
    <property type="component" value="Unassembled WGS sequence"/>
</dbReference>
<evidence type="ECO:0000313" key="3">
    <source>
        <dbReference type="Proteomes" id="UP001229421"/>
    </source>
</evidence>
<name>A0AAD8P0V8_TARER</name>
<sequence length="100" mass="10516">MPSLARIAASQDTDTLKDVVSVTDDNVTPASTTEKSTATSPLVRAKKSALSSTSSDLKRNLSHAYDVDPPIANSTTKFPRSTLSSGQADGLNLLVPKVEK</sequence>
<evidence type="ECO:0000256" key="1">
    <source>
        <dbReference type="SAM" id="MobiDB-lite"/>
    </source>
</evidence>
<dbReference type="EMBL" id="JAUHHV010000004">
    <property type="protein sequence ID" value="KAK1427981.1"/>
    <property type="molecule type" value="Genomic_DNA"/>
</dbReference>
<accession>A0AAD8P0V8</accession>
<organism evidence="2 3">
    <name type="scientific">Tagetes erecta</name>
    <name type="common">African marigold</name>
    <dbReference type="NCBI Taxonomy" id="13708"/>
    <lineage>
        <taxon>Eukaryota</taxon>
        <taxon>Viridiplantae</taxon>
        <taxon>Streptophyta</taxon>
        <taxon>Embryophyta</taxon>
        <taxon>Tracheophyta</taxon>
        <taxon>Spermatophyta</taxon>
        <taxon>Magnoliopsida</taxon>
        <taxon>eudicotyledons</taxon>
        <taxon>Gunneridae</taxon>
        <taxon>Pentapetalae</taxon>
        <taxon>asterids</taxon>
        <taxon>campanulids</taxon>
        <taxon>Asterales</taxon>
        <taxon>Asteraceae</taxon>
        <taxon>Asteroideae</taxon>
        <taxon>Heliantheae alliance</taxon>
        <taxon>Tageteae</taxon>
        <taxon>Tagetes</taxon>
    </lineage>
</organism>
<protein>
    <submittedName>
        <fullName evidence="2">Uncharacterized protein</fullName>
    </submittedName>
</protein>
<evidence type="ECO:0000313" key="2">
    <source>
        <dbReference type="EMBL" id="KAK1427981.1"/>
    </source>
</evidence>
<gene>
    <name evidence="2" type="ORF">QVD17_16769</name>
</gene>
<feature type="compositionally biased region" description="Polar residues" evidence="1">
    <location>
        <begin position="24"/>
        <end position="40"/>
    </location>
</feature>
<comment type="caution">
    <text evidence="2">The sequence shown here is derived from an EMBL/GenBank/DDBJ whole genome shotgun (WGS) entry which is preliminary data.</text>
</comment>
<feature type="compositionally biased region" description="Polar residues" evidence="1">
    <location>
        <begin position="72"/>
        <end position="87"/>
    </location>
</feature>
<reference evidence="2" key="1">
    <citation type="journal article" date="2023" name="bioRxiv">
        <title>Improved chromosome-level genome assembly for marigold (Tagetes erecta).</title>
        <authorList>
            <person name="Jiang F."/>
            <person name="Yuan L."/>
            <person name="Wang S."/>
            <person name="Wang H."/>
            <person name="Xu D."/>
            <person name="Wang A."/>
            <person name="Fan W."/>
        </authorList>
    </citation>
    <scope>NUCLEOTIDE SEQUENCE</scope>
    <source>
        <strain evidence="2">WSJ</strain>
        <tissue evidence="2">Leaf</tissue>
    </source>
</reference>
<keyword evidence="3" id="KW-1185">Reference proteome</keyword>